<gene>
    <name evidence="1" type="ORF">DSM106972_008900</name>
</gene>
<comment type="caution">
    <text evidence="1">The sequence shown here is derived from an EMBL/GenBank/DDBJ whole genome shotgun (WGS) entry which is preliminary data.</text>
</comment>
<sequence>MFILYSSSEAFNLTLATLETPSNVSNNSPSLAPVKTPDTIIEAQGWVKDADGSITLVTQVPNFTSKSRLLASACPTL</sequence>
<evidence type="ECO:0000313" key="2">
    <source>
        <dbReference type="Proteomes" id="UP000271624"/>
    </source>
</evidence>
<dbReference type="Proteomes" id="UP000271624">
    <property type="component" value="Unassembled WGS sequence"/>
</dbReference>
<protein>
    <submittedName>
        <fullName evidence="1">Uncharacterized protein</fullName>
    </submittedName>
</protein>
<reference evidence="1" key="1">
    <citation type="submission" date="2018-12" db="EMBL/GenBank/DDBJ databases">
        <authorList>
            <person name="Will S."/>
            <person name="Neumann-Schaal M."/>
            <person name="Henke P."/>
        </authorList>
    </citation>
    <scope>NUCLEOTIDE SEQUENCE</scope>
    <source>
        <strain evidence="1">PCC 7102</strain>
    </source>
</reference>
<proteinExistence type="predicted"/>
<reference evidence="1" key="2">
    <citation type="journal article" date="2019" name="Genome Biol. Evol.">
        <title>Day and night: Metabolic profiles and evolutionary relationships of six axenic non-marine cyanobacteria.</title>
        <authorList>
            <person name="Will S.E."/>
            <person name="Henke P."/>
            <person name="Boedeker C."/>
            <person name="Huang S."/>
            <person name="Brinkmann H."/>
            <person name="Rohde M."/>
            <person name="Jarek M."/>
            <person name="Friedl T."/>
            <person name="Seufert S."/>
            <person name="Schumacher M."/>
            <person name="Overmann J."/>
            <person name="Neumann-Schaal M."/>
            <person name="Petersen J."/>
        </authorList>
    </citation>
    <scope>NUCLEOTIDE SEQUENCE [LARGE SCALE GENOMIC DNA]</scope>
    <source>
        <strain evidence="1">PCC 7102</strain>
    </source>
</reference>
<keyword evidence="2" id="KW-1185">Reference proteome</keyword>
<name>A0A433VRV7_9CYAN</name>
<evidence type="ECO:0000313" key="1">
    <source>
        <dbReference type="EMBL" id="RUT08837.1"/>
    </source>
</evidence>
<dbReference type="RefSeq" id="WP_127079273.1">
    <property type="nucleotide sequence ID" value="NZ_RSCL01000002.1"/>
</dbReference>
<organism evidence="1 2">
    <name type="scientific">Dulcicalothrix desertica PCC 7102</name>
    <dbReference type="NCBI Taxonomy" id="232991"/>
    <lineage>
        <taxon>Bacteria</taxon>
        <taxon>Bacillati</taxon>
        <taxon>Cyanobacteriota</taxon>
        <taxon>Cyanophyceae</taxon>
        <taxon>Nostocales</taxon>
        <taxon>Calotrichaceae</taxon>
        <taxon>Dulcicalothrix</taxon>
    </lineage>
</organism>
<dbReference type="AlphaFoldDB" id="A0A433VRV7"/>
<dbReference type="EMBL" id="RSCL01000002">
    <property type="protein sequence ID" value="RUT08837.1"/>
    <property type="molecule type" value="Genomic_DNA"/>
</dbReference>
<accession>A0A433VRV7</accession>